<dbReference type="Proteomes" id="UP001454036">
    <property type="component" value="Unassembled WGS sequence"/>
</dbReference>
<keyword evidence="5" id="KW-1185">Reference proteome</keyword>
<evidence type="ECO:0000313" key="4">
    <source>
        <dbReference type="EMBL" id="GAA0155621.1"/>
    </source>
</evidence>
<feature type="region of interest" description="Disordered" evidence="2">
    <location>
        <begin position="300"/>
        <end position="329"/>
    </location>
</feature>
<evidence type="ECO:0000259" key="3">
    <source>
        <dbReference type="Pfam" id="PF01764"/>
    </source>
</evidence>
<proteinExistence type="predicted"/>
<organism evidence="4 5">
    <name type="scientific">Lithospermum erythrorhizon</name>
    <name type="common">Purple gromwell</name>
    <name type="synonym">Lithospermum officinale var. erythrorhizon</name>
    <dbReference type="NCBI Taxonomy" id="34254"/>
    <lineage>
        <taxon>Eukaryota</taxon>
        <taxon>Viridiplantae</taxon>
        <taxon>Streptophyta</taxon>
        <taxon>Embryophyta</taxon>
        <taxon>Tracheophyta</taxon>
        <taxon>Spermatophyta</taxon>
        <taxon>Magnoliopsida</taxon>
        <taxon>eudicotyledons</taxon>
        <taxon>Gunneridae</taxon>
        <taxon>Pentapetalae</taxon>
        <taxon>asterids</taxon>
        <taxon>lamiids</taxon>
        <taxon>Boraginales</taxon>
        <taxon>Boraginaceae</taxon>
        <taxon>Boraginoideae</taxon>
        <taxon>Lithospermeae</taxon>
        <taxon>Lithospermum</taxon>
    </lineage>
</organism>
<dbReference type="PANTHER" id="PTHR46086:SF3">
    <property type="entry name" value="TRIACYLGLYCEROL LIPASE OBL1"/>
    <property type="match status" value="1"/>
</dbReference>
<feature type="domain" description="Fungal lipase-type" evidence="3">
    <location>
        <begin position="230"/>
        <end position="438"/>
    </location>
</feature>
<feature type="compositionally biased region" description="Low complexity" evidence="2">
    <location>
        <begin position="303"/>
        <end position="313"/>
    </location>
</feature>
<dbReference type="EMBL" id="BAABME010002667">
    <property type="protein sequence ID" value="GAA0155621.1"/>
    <property type="molecule type" value="Genomic_DNA"/>
</dbReference>
<dbReference type="InterPro" id="IPR002921">
    <property type="entry name" value="Fungal_lipase-type"/>
</dbReference>
<sequence>MASEKYSENSRYLIVRPYNGGFLDLVKFSVLGSKISGAKFLEFSDEGVIEEAFFNGEGETLYHRWLIIVSIIVRKIIGFFGKPMEWNGYILEYILNLLSHNGNLIGFVFNLLSGKIVWPQRGSETFISAIGHIDGRIDLFKSNIPLKIPTQSGSEDIAEKEMDIQILMDLCIMASKLAYENANVVRNVINCHWKMHFVDFYNCWNDYQKQESTQVFIMCDKPRDADLILVSFRGTEPFDADDWSTDFDYSWYDIPEVGKVHMGFLEALGFGNRMDTSTFGKLLRLQNTKVCKSDGANVTAGESTLSSSLSDTDTFGESDQSSDSDQAAEMPLSQMKEMSAYYAVKSKLKILLEEHKNAKVVVTGHSLGGALAILFLVVLVLHEETAVLQRLSGVYTYGQPRVGNRQLGQYMEAHIDQPVTKYFRVVYCNDLVPRLPYDDKGFLYKHFGACLYCDSFYLEQKVDEEPNINYFGLRFLIPVYLNAIWELFRTLIIGYLRGPEYKEGWESILLRIVGLAMPGISAHCPVDYVNSVRLGRQI</sequence>
<dbReference type="Gene3D" id="3.40.50.1820">
    <property type="entry name" value="alpha/beta hydrolase"/>
    <property type="match status" value="1"/>
</dbReference>
<dbReference type="Pfam" id="PF01764">
    <property type="entry name" value="Lipase_3"/>
    <property type="match status" value="1"/>
</dbReference>
<evidence type="ECO:0000256" key="1">
    <source>
        <dbReference type="ARBA" id="ARBA00022801"/>
    </source>
</evidence>
<protein>
    <submittedName>
        <fullName evidence="4">Hydrolase</fullName>
    </submittedName>
</protein>
<name>A0AAV3PWZ0_LITER</name>
<dbReference type="GO" id="GO:0006629">
    <property type="term" value="P:lipid metabolic process"/>
    <property type="evidence" value="ECO:0007669"/>
    <property type="project" value="InterPro"/>
</dbReference>
<dbReference type="GO" id="GO:0004806">
    <property type="term" value="F:triacylglycerol lipase activity"/>
    <property type="evidence" value="ECO:0007669"/>
    <property type="project" value="InterPro"/>
</dbReference>
<keyword evidence="1 4" id="KW-0378">Hydrolase</keyword>
<accession>A0AAV3PWZ0</accession>
<dbReference type="CDD" id="cd00519">
    <property type="entry name" value="Lipase_3"/>
    <property type="match status" value="1"/>
</dbReference>
<gene>
    <name evidence="4" type="ORF">LIER_13310</name>
</gene>
<dbReference type="InterPro" id="IPR044819">
    <property type="entry name" value="OBL-like"/>
</dbReference>
<dbReference type="AlphaFoldDB" id="A0AAV3PWZ0"/>
<evidence type="ECO:0000313" key="5">
    <source>
        <dbReference type="Proteomes" id="UP001454036"/>
    </source>
</evidence>
<dbReference type="SUPFAM" id="SSF53474">
    <property type="entry name" value="alpha/beta-Hydrolases"/>
    <property type="match status" value="1"/>
</dbReference>
<reference evidence="4 5" key="1">
    <citation type="submission" date="2024-01" db="EMBL/GenBank/DDBJ databases">
        <title>The complete chloroplast genome sequence of Lithospermum erythrorhizon: insights into the phylogenetic relationship among Boraginaceae species and the maternal lineages of purple gromwells.</title>
        <authorList>
            <person name="Okada T."/>
            <person name="Watanabe K."/>
        </authorList>
    </citation>
    <scope>NUCLEOTIDE SEQUENCE [LARGE SCALE GENOMIC DNA]</scope>
</reference>
<dbReference type="InterPro" id="IPR029058">
    <property type="entry name" value="AB_hydrolase_fold"/>
</dbReference>
<evidence type="ECO:0000256" key="2">
    <source>
        <dbReference type="SAM" id="MobiDB-lite"/>
    </source>
</evidence>
<dbReference type="PANTHER" id="PTHR46086">
    <property type="entry name" value="ALPHA/BETA-HYDROLASES SUPERFAMILY PROTEIN"/>
    <property type="match status" value="1"/>
</dbReference>
<comment type="caution">
    <text evidence="4">The sequence shown here is derived from an EMBL/GenBank/DDBJ whole genome shotgun (WGS) entry which is preliminary data.</text>
</comment>